<organism evidence="1 2">
    <name type="scientific">Phytophthora pseudosyringae</name>
    <dbReference type="NCBI Taxonomy" id="221518"/>
    <lineage>
        <taxon>Eukaryota</taxon>
        <taxon>Sar</taxon>
        <taxon>Stramenopiles</taxon>
        <taxon>Oomycota</taxon>
        <taxon>Peronosporomycetes</taxon>
        <taxon>Peronosporales</taxon>
        <taxon>Peronosporaceae</taxon>
        <taxon>Phytophthora</taxon>
    </lineage>
</organism>
<comment type="caution">
    <text evidence="1">The sequence shown here is derived from an EMBL/GenBank/DDBJ whole genome shotgun (WGS) entry which is preliminary data.</text>
</comment>
<dbReference type="AlphaFoldDB" id="A0A8T1WLD1"/>
<dbReference type="EMBL" id="JAGDFM010000005">
    <property type="protein sequence ID" value="KAG7393234.1"/>
    <property type="molecule type" value="Genomic_DNA"/>
</dbReference>
<evidence type="ECO:0000313" key="2">
    <source>
        <dbReference type="Proteomes" id="UP000694044"/>
    </source>
</evidence>
<evidence type="ECO:0000313" key="1">
    <source>
        <dbReference type="EMBL" id="KAG7393234.1"/>
    </source>
</evidence>
<keyword evidence="2" id="KW-1185">Reference proteome</keyword>
<sequence length="281" mass="30292">MARRGKDASVGEYDAVTALTHVTRQRGRLLFNMGASVKKRQWREPPPVAAAKAAPPPTSTGAFTGLSLYLEEANYLLQRGALAIHLLSSKGGETKELSVAEFTATLLKEPRVSLACMDVYTFLKDQKLHPRRCLEPLTVPSCNDDGRSVPRHYREGEPWDVAFDVWKTVTVDVEPPAAVPAALTAAAKPKKQRKKLVLVFRVAVCRYGDAAPDPRSLRLVIASSKARDLDGSGDGSSAAGCSSAVACGQIPLKLAVIHHDQSVLLFEISSGNPSEPHNYGP</sequence>
<accession>A0A8T1WLD1</accession>
<dbReference type="OrthoDB" id="408683at2759"/>
<dbReference type="Proteomes" id="UP000694044">
    <property type="component" value="Unassembled WGS sequence"/>
</dbReference>
<reference evidence="1" key="1">
    <citation type="submission" date="2021-02" db="EMBL/GenBank/DDBJ databases">
        <authorList>
            <person name="Palmer J.M."/>
        </authorList>
    </citation>
    <scope>NUCLEOTIDE SEQUENCE</scope>
    <source>
        <strain evidence="1">SCRP734</strain>
    </source>
</reference>
<name>A0A8T1WLD1_9STRA</name>
<proteinExistence type="predicted"/>
<gene>
    <name evidence="1" type="primary">KDM4B_4</name>
    <name evidence="1" type="ORF">PHYPSEUDO_011239</name>
</gene>
<protein>
    <submittedName>
        <fullName evidence="1">Lysine-specific demethylase 4B</fullName>
    </submittedName>
</protein>